<sequence>MNEYSGYTRPVPGGFWAMLRFAKDGQPKPLMGGGARPVVFPTELEATKAVLKATFAYFNGDYKRAGDRCQVPKIAADKLFRKGRMIEVERKARAV</sequence>
<name>A0ABU0BP67_9HYPH</name>
<keyword evidence="2" id="KW-1185">Reference proteome</keyword>
<evidence type="ECO:0000313" key="1">
    <source>
        <dbReference type="EMBL" id="MDQ0320028.1"/>
    </source>
</evidence>
<reference evidence="1 2" key="1">
    <citation type="submission" date="2023-07" db="EMBL/GenBank/DDBJ databases">
        <title>Genomic Encyclopedia of Type Strains, Phase IV (KMG-IV): sequencing the most valuable type-strain genomes for metagenomic binning, comparative biology and taxonomic classification.</title>
        <authorList>
            <person name="Goeker M."/>
        </authorList>
    </citation>
    <scope>NUCLEOTIDE SEQUENCE [LARGE SCALE GENOMIC DNA]</scope>
    <source>
        <strain evidence="1 2">DSM 1112</strain>
    </source>
</reference>
<gene>
    <name evidence="1" type="ORF">QO002_002166</name>
</gene>
<protein>
    <submittedName>
        <fullName evidence="1">Uncharacterized protein</fullName>
    </submittedName>
</protein>
<dbReference type="RefSeq" id="WP_307229401.1">
    <property type="nucleotide sequence ID" value="NZ_JAUSVF010000001.1"/>
</dbReference>
<accession>A0ABU0BP67</accession>
<proteinExistence type="predicted"/>
<dbReference type="Proteomes" id="UP001230207">
    <property type="component" value="Unassembled WGS sequence"/>
</dbReference>
<dbReference type="EMBL" id="JAUSVF010000001">
    <property type="protein sequence ID" value="MDQ0320028.1"/>
    <property type="molecule type" value="Genomic_DNA"/>
</dbReference>
<comment type="caution">
    <text evidence="1">The sequence shown here is derived from an EMBL/GenBank/DDBJ whole genome shotgun (WGS) entry which is preliminary data.</text>
</comment>
<organism evidence="1 2">
    <name type="scientific">Pararhizobium capsulatum DSM 1112</name>
    <dbReference type="NCBI Taxonomy" id="1121113"/>
    <lineage>
        <taxon>Bacteria</taxon>
        <taxon>Pseudomonadati</taxon>
        <taxon>Pseudomonadota</taxon>
        <taxon>Alphaproteobacteria</taxon>
        <taxon>Hyphomicrobiales</taxon>
        <taxon>Rhizobiaceae</taxon>
        <taxon>Rhizobium/Agrobacterium group</taxon>
        <taxon>Pararhizobium</taxon>
    </lineage>
</organism>
<evidence type="ECO:0000313" key="2">
    <source>
        <dbReference type="Proteomes" id="UP001230207"/>
    </source>
</evidence>